<organism evidence="1">
    <name type="scientific">Octopus bimaculoides</name>
    <name type="common">California two-spotted octopus</name>
    <dbReference type="NCBI Taxonomy" id="37653"/>
    <lineage>
        <taxon>Eukaryota</taxon>
        <taxon>Metazoa</taxon>
        <taxon>Spiralia</taxon>
        <taxon>Lophotrochozoa</taxon>
        <taxon>Mollusca</taxon>
        <taxon>Cephalopoda</taxon>
        <taxon>Coleoidea</taxon>
        <taxon>Octopodiformes</taxon>
        <taxon>Octopoda</taxon>
        <taxon>Incirrata</taxon>
        <taxon>Octopodidae</taxon>
        <taxon>Octopus</taxon>
    </lineage>
</organism>
<dbReference type="EMBL" id="KQ422633">
    <property type="protein sequence ID" value="KOF74516.1"/>
    <property type="molecule type" value="Genomic_DNA"/>
</dbReference>
<reference evidence="1" key="1">
    <citation type="submission" date="2015-07" db="EMBL/GenBank/DDBJ databases">
        <title>MeaNS - Measles Nucleotide Surveillance Program.</title>
        <authorList>
            <person name="Tran T."/>
            <person name="Druce J."/>
        </authorList>
    </citation>
    <scope>NUCLEOTIDE SEQUENCE</scope>
    <source>
        <strain evidence="1">UCB-OBI-ISO-001</strain>
        <tissue evidence="1">Gonad</tissue>
    </source>
</reference>
<protein>
    <submittedName>
        <fullName evidence="1">Uncharacterized protein</fullName>
    </submittedName>
</protein>
<gene>
    <name evidence="1" type="ORF">OCBIM_22036026mg</name>
</gene>
<proteinExistence type="predicted"/>
<dbReference type="AlphaFoldDB" id="A0A0L8GBW9"/>
<evidence type="ECO:0000313" key="1">
    <source>
        <dbReference type="EMBL" id="KOF74516.1"/>
    </source>
</evidence>
<accession>A0A0L8GBW9</accession>
<name>A0A0L8GBW9_OCTBM</name>
<sequence length="55" mass="5987">MRKVMAKPVIIGALGAVSKGFEKHIKNIGVAVRLEMIQKTALLGTSRILRRVSSL</sequence>